<dbReference type="RefSeq" id="WP_161481432.1">
    <property type="nucleotide sequence ID" value="NZ_WXEW01000006.1"/>
</dbReference>
<dbReference type="AlphaFoldDB" id="A0A7C9JWL5"/>
<dbReference type="InterPro" id="IPR012338">
    <property type="entry name" value="Beta-lactam/transpept-like"/>
</dbReference>
<name>A0A7C9JWL5_9ACTN</name>
<proteinExistence type="predicted"/>
<sequence length="286" mass="30637">MTACSAAPGGDAAVGRTTVVKTAVEKAAAAKTTELAPKPVGVPSGVTTGYVVYDRVQKKITVSRNPHKRFRSASVVKLMIAIDHLERVKKPDLALLKPMLRVSDDDAATRLWSLGGQGKIIQRVAKKLRLTDSGPPPAGKPGFWGYTAISALDIAKVYRYILEQASPTVRNTIMGQLRQAGPCGSDGFDQYFGIPRGVARPWAVKQGWSGYGTVPPVRCKGNGAAASYTAPAPVDFRNAVLHTTGVVGSGDRYIEVILTTQTSRWSDSVTKITRLARDVHRAALTR</sequence>
<evidence type="ECO:0000313" key="2">
    <source>
        <dbReference type="Proteomes" id="UP000479526"/>
    </source>
</evidence>
<comment type="caution">
    <text evidence="1">The sequence shown here is derived from an EMBL/GenBank/DDBJ whole genome shotgun (WGS) entry which is preliminary data.</text>
</comment>
<dbReference type="Gene3D" id="3.40.710.10">
    <property type="entry name" value="DD-peptidase/beta-lactamase superfamily"/>
    <property type="match status" value="1"/>
</dbReference>
<evidence type="ECO:0000313" key="1">
    <source>
        <dbReference type="EMBL" id="NAS24239.1"/>
    </source>
</evidence>
<reference evidence="1 2" key="1">
    <citation type="submission" date="2020-01" db="EMBL/GenBank/DDBJ databases">
        <title>Herbidospora sp. NEAU-GS84 nov., a novel actinomycete isolated from soil.</title>
        <authorList>
            <person name="Han L."/>
        </authorList>
    </citation>
    <scope>NUCLEOTIDE SEQUENCE [LARGE SCALE GENOMIC DNA]</scope>
    <source>
        <strain evidence="1 2">NEAU-GS84</strain>
    </source>
</reference>
<protein>
    <recommendedName>
        <fullName evidence="3">Serine hydrolase</fullName>
    </recommendedName>
</protein>
<dbReference type="EMBL" id="WXEW01000006">
    <property type="protein sequence ID" value="NAS24239.1"/>
    <property type="molecule type" value="Genomic_DNA"/>
</dbReference>
<dbReference type="Proteomes" id="UP000479526">
    <property type="component" value="Unassembled WGS sequence"/>
</dbReference>
<gene>
    <name evidence="1" type="ORF">GT755_21400</name>
</gene>
<evidence type="ECO:0008006" key="3">
    <source>
        <dbReference type="Google" id="ProtNLM"/>
    </source>
</evidence>
<dbReference type="SUPFAM" id="SSF56601">
    <property type="entry name" value="beta-lactamase/transpeptidase-like"/>
    <property type="match status" value="1"/>
</dbReference>
<accession>A0A7C9JWL5</accession>
<organism evidence="1 2">
    <name type="scientific">Herbidospora solisilvae</name>
    <dbReference type="NCBI Taxonomy" id="2696284"/>
    <lineage>
        <taxon>Bacteria</taxon>
        <taxon>Bacillati</taxon>
        <taxon>Actinomycetota</taxon>
        <taxon>Actinomycetes</taxon>
        <taxon>Streptosporangiales</taxon>
        <taxon>Streptosporangiaceae</taxon>
        <taxon>Herbidospora</taxon>
    </lineage>
</organism>
<keyword evidence="2" id="KW-1185">Reference proteome</keyword>